<dbReference type="PROSITE" id="PS50835">
    <property type="entry name" value="IG_LIKE"/>
    <property type="match status" value="1"/>
</dbReference>
<evidence type="ECO:0000256" key="1">
    <source>
        <dbReference type="ARBA" id="ARBA00004251"/>
    </source>
</evidence>
<keyword evidence="5" id="KW-0391">Immunity</keyword>
<keyword evidence="13" id="KW-0393">Immunoglobulin domain</keyword>
<evidence type="ECO:0000256" key="14">
    <source>
        <dbReference type="SAM" id="SignalP"/>
    </source>
</evidence>
<evidence type="ECO:0000256" key="2">
    <source>
        <dbReference type="ARBA" id="ARBA00022475"/>
    </source>
</evidence>
<keyword evidence="12" id="KW-0449">Lipoprotein</keyword>
<dbReference type="GO" id="GO:0002250">
    <property type="term" value="P:adaptive immune response"/>
    <property type="evidence" value="ECO:0007669"/>
    <property type="project" value="UniProtKB-KW"/>
</dbReference>
<dbReference type="PANTHER" id="PTHR10441">
    <property type="entry name" value="CD8 ALPHA CHAIN"/>
    <property type="match status" value="1"/>
</dbReference>
<reference evidence="16 17" key="1">
    <citation type="submission" date="2019-03" db="EMBL/GenBank/DDBJ databases">
        <title>First draft genome of Liparis tanakae, snailfish: a comprehensive survey of snailfish specific genes.</title>
        <authorList>
            <person name="Kim W."/>
            <person name="Song I."/>
            <person name="Jeong J.-H."/>
            <person name="Kim D."/>
            <person name="Kim S."/>
            <person name="Ryu S."/>
            <person name="Song J.Y."/>
            <person name="Lee S.K."/>
        </authorList>
    </citation>
    <scope>NUCLEOTIDE SEQUENCE [LARGE SCALE GENOMIC DNA]</scope>
    <source>
        <tissue evidence="16">Muscle</tissue>
    </source>
</reference>
<accession>A0A4Z2F003</accession>
<keyword evidence="3" id="KW-0812">Transmembrane</keyword>
<dbReference type="InterPro" id="IPR013783">
    <property type="entry name" value="Ig-like_fold"/>
</dbReference>
<keyword evidence="11" id="KW-0325">Glycoprotein</keyword>
<evidence type="ECO:0000256" key="5">
    <source>
        <dbReference type="ARBA" id="ARBA00022859"/>
    </source>
</evidence>
<organism evidence="16 17">
    <name type="scientific">Liparis tanakae</name>
    <name type="common">Tanaka's snailfish</name>
    <dbReference type="NCBI Taxonomy" id="230148"/>
    <lineage>
        <taxon>Eukaryota</taxon>
        <taxon>Metazoa</taxon>
        <taxon>Chordata</taxon>
        <taxon>Craniata</taxon>
        <taxon>Vertebrata</taxon>
        <taxon>Euteleostomi</taxon>
        <taxon>Actinopterygii</taxon>
        <taxon>Neopterygii</taxon>
        <taxon>Teleostei</taxon>
        <taxon>Neoteleostei</taxon>
        <taxon>Acanthomorphata</taxon>
        <taxon>Eupercaria</taxon>
        <taxon>Perciformes</taxon>
        <taxon>Cottioidei</taxon>
        <taxon>Cottales</taxon>
        <taxon>Liparidae</taxon>
        <taxon>Liparis</taxon>
    </lineage>
</organism>
<evidence type="ECO:0000259" key="15">
    <source>
        <dbReference type="PROSITE" id="PS50835"/>
    </source>
</evidence>
<gene>
    <name evidence="16" type="ORF">EYF80_055866</name>
</gene>
<feature type="chain" id="PRO_5021377177" description="Ig-like domain-containing protein" evidence="14">
    <location>
        <begin position="23"/>
        <end position="191"/>
    </location>
</feature>
<dbReference type="Pfam" id="PF07686">
    <property type="entry name" value="V-set"/>
    <property type="match status" value="1"/>
</dbReference>
<keyword evidence="10" id="KW-1015">Disulfide bond</keyword>
<keyword evidence="6" id="KW-1133">Transmembrane helix</keyword>
<keyword evidence="17" id="KW-1185">Reference proteome</keyword>
<name>A0A4Z2F003_9TELE</name>
<dbReference type="InterPro" id="IPR036179">
    <property type="entry name" value="Ig-like_dom_sf"/>
</dbReference>
<evidence type="ECO:0000256" key="7">
    <source>
        <dbReference type="ARBA" id="ARBA00023130"/>
    </source>
</evidence>
<keyword evidence="4 14" id="KW-0732">Signal</keyword>
<dbReference type="Proteomes" id="UP000314294">
    <property type="component" value="Unassembled WGS sequence"/>
</dbReference>
<dbReference type="SUPFAM" id="SSF48726">
    <property type="entry name" value="Immunoglobulin"/>
    <property type="match status" value="1"/>
</dbReference>
<feature type="signal peptide" evidence="14">
    <location>
        <begin position="1"/>
        <end position="22"/>
    </location>
</feature>
<evidence type="ECO:0000256" key="8">
    <source>
        <dbReference type="ARBA" id="ARBA00023136"/>
    </source>
</evidence>
<keyword evidence="8" id="KW-0472">Membrane</keyword>
<dbReference type="CDD" id="cd00099">
    <property type="entry name" value="IgV"/>
    <property type="match status" value="1"/>
</dbReference>
<dbReference type="PANTHER" id="PTHR10441:SF2">
    <property type="entry name" value="T-CELL SURFACE GLYCOPROTEIN CD8 ALPHA CHAIN"/>
    <property type="match status" value="1"/>
</dbReference>
<dbReference type="Gene3D" id="2.60.40.10">
    <property type="entry name" value="Immunoglobulins"/>
    <property type="match status" value="1"/>
</dbReference>
<evidence type="ECO:0000256" key="12">
    <source>
        <dbReference type="ARBA" id="ARBA00023288"/>
    </source>
</evidence>
<evidence type="ECO:0000256" key="6">
    <source>
        <dbReference type="ARBA" id="ARBA00022989"/>
    </source>
</evidence>
<evidence type="ECO:0000256" key="13">
    <source>
        <dbReference type="ARBA" id="ARBA00023319"/>
    </source>
</evidence>
<evidence type="ECO:0000256" key="4">
    <source>
        <dbReference type="ARBA" id="ARBA00022729"/>
    </source>
</evidence>
<evidence type="ECO:0000256" key="11">
    <source>
        <dbReference type="ARBA" id="ARBA00023180"/>
    </source>
</evidence>
<comment type="caution">
    <text evidence="16">The sequence shown here is derived from an EMBL/GenBank/DDBJ whole genome shotgun (WGS) entry which is preliminary data.</text>
</comment>
<dbReference type="GO" id="GO:0005886">
    <property type="term" value="C:plasma membrane"/>
    <property type="evidence" value="ECO:0007669"/>
    <property type="project" value="UniProtKB-SubCell"/>
</dbReference>
<comment type="subcellular location">
    <subcellularLocation>
        <location evidence="1">Cell membrane</location>
        <topology evidence="1">Single-pass type I membrane protein</topology>
    </subcellularLocation>
</comment>
<protein>
    <recommendedName>
        <fullName evidence="15">Ig-like domain-containing protein</fullName>
    </recommendedName>
</protein>
<evidence type="ECO:0000256" key="3">
    <source>
        <dbReference type="ARBA" id="ARBA00022692"/>
    </source>
</evidence>
<dbReference type="InterPro" id="IPR015468">
    <property type="entry name" value="CD8_asu"/>
</dbReference>
<proteinExistence type="predicted"/>
<evidence type="ECO:0000313" key="16">
    <source>
        <dbReference type="EMBL" id="TNN33974.1"/>
    </source>
</evidence>
<dbReference type="OrthoDB" id="9906515at2759"/>
<dbReference type="InterPro" id="IPR007110">
    <property type="entry name" value="Ig-like_dom"/>
</dbReference>
<dbReference type="EMBL" id="SRLO01002073">
    <property type="protein sequence ID" value="TNN33974.1"/>
    <property type="molecule type" value="Genomic_DNA"/>
</dbReference>
<keyword evidence="7" id="KW-1064">Adaptive immunity</keyword>
<sequence>MKMPQWILVALVFCQNVPPGAGEEKTVKDGNPVDLTCAAVPASSLMLWFRLLGTGMEFIASFSKDGFLKSSGDTFASTFSDSRKDGSLRLRSFDRTRDSGVYVCASRVGNTLEFGKVVRLVGGEFSPVEVAVEAPQTAAAPTRCGTAPPCVCTDKENIERAYKQSEFFKGANGSLLEEKDLRQKESKKRRI</sequence>
<evidence type="ECO:0000256" key="9">
    <source>
        <dbReference type="ARBA" id="ARBA00023139"/>
    </source>
</evidence>
<evidence type="ECO:0000256" key="10">
    <source>
        <dbReference type="ARBA" id="ARBA00023157"/>
    </source>
</evidence>
<keyword evidence="2" id="KW-1003">Cell membrane</keyword>
<evidence type="ECO:0000313" key="17">
    <source>
        <dbReference type="Proteomes" id="UP000314294"/>
    </source>
</evidence>
<dbReference type="InterPro" id="IPR013106">
    <property type="entry name" value="Ig_V-set"/>
</dbReference>
<dbReference type="AlphaFoldDB" id="A0A4Z2F003"/>
<keyword evidence="9" id="KW-0564">Palmitate</keyword>
<feature type="domain" description="Ig-like" evidence="15">
    <location>
        <begin position="4"/>
        <end position="104"/>
    </location>
</feature>
<dbReference type="SMART" id="SM00406">
    <property type="entry name" value="IGv"/>
    <property type="match status" value="1"/>
</dbReference>